<dbReference type="Pfam" id="PF09955">
    <property type="entry name" value="DUF2189"/>
    <property type="match status" value="1"/>
</dbReference>
<gene>
    <name evidence="2" type="ORF">OM960_23105</name>
</gene>
<sequence>MAEGDAPHGCDISAEYDIRRIGYWDVIDALRRGLADFLVKPSHYAFAILIYPVIALALFAWASRIDAFYLIYPLAVGCALLGPFAALGLYEISRRLEAGLDASWHHALDVLRAPALPEIAKVALMLLAIFLGWILCAHFLYLALMSEHHHGGLAAFALAVVGTQAGWTLILVGNAAGACFAFLALRTSVVAFPLLLHRNVSAAMAVAASQLAVRRNPGPMLFWGGLVCVFLLLGILTLMVGLIAVLPVLGHGTWHLYRKLVVPAAPGSG</sequence>
<evidence type="ECO:0000313" key="2">
    <source>
        <dbReference type="EMBL" id="MCW3784418.1"/>
    </source>
</evidence>
<dbReference type="RefSeq" id="WP_264773651.1">
    <property type="nucleotide sequence ID" value="NZ_JAPDOG010000042.1"/>
</dbReference>
<dbReference type="EMBL" id="JAPDOG010000042">
    <property type="protein sequence ID" value="MCW3784418.1"/>
    <property type="molecule type" value="Genomic_DNA"/>
</dbReference>
<keyword evidence="1" id="KW-1133">Transmembrane helix</keyword>
<accession>A0ABT3J9P4</accession>
<name>A0ABT3J9P4_9RHOB</name>
<evidence type="ECO:0000256" key="1">
    <source>
        <dbReference type="SAM" id="Phobius"/>
    </source>
</evidence>
<reference evidence="2 3" key="1">
    <citation type="submission" date="2022-10" db="EMBL/GenBank/DDBJ databases">
        <title>Defluviimonas sp. CAU 1641 isolated from mud.</title>
        <authorList>
            <person name="Kim W."/>
        </authorList>
    </citation>
    <scope>NUCLEOTIDE SEQUENCE [LARGE SCALE GENOMIC DNA]</scope>
    <source>
        <strain evidence="2 3">CAU 1641</strain>
    </source>
</reference>
<feature type="transmembrane region" description="Helical" evidence="1">
    <location>
        <begin position="220"/>
        <end position="249"/>
    </location>
</feature>
<dbReference type="Proteomes" id="UP001207582">
    <property type="component" value="Unassembled WGS sequence"/>
</dbReference>
<keyword evidence="3" id="KW-1185">Reference proteome</keyword>
<comment type="caution">
    <text evidence="2">The sequence shown here is derived from an EMBL/GenBank/DDBJ whole genome shotgun (WGS) entry which is preliminary data.</text>
</comment>
<keyword evidence="1" id="KW-0812">Transmembrane</keyword>
<evidence type="ECO:0000313" key="3">
    <source>
        <dbReference type="Proteomes" id="UP001207582"/>
    </source>
</evidence>
<feature type="transmembrane region" description="Helical" evidence="1">
    <location>
        <begin position="189"/>
        <end position="208"/>
    </location>
</feature>
<proteinExistence type="predicted"/>
<protein>
    <submittedName>
        <fullName evidence="2">DUF2189 domain-containing protein</fullName>
    </submittedName>
</protein>
<feature type="transmembrane region" description="Helical" evidence="1">
    <location>
        <begin position="156"/>
        <end position="183"/>
    </location>
</feature>
<dbReference type="InterPro" id="IPR018692">
    <property type="entry name" value="DUF2189"/>
</dbReference>
<feature type="transmembrane region" description="Helical" evidence="1">
    <location>
        <begin position="69"/>
        <end position="90"/>
    </location>
</feature>
<keyword evidence="1" id="KW-0472">Membrane</keyword>
<feature type="transmembrane region" description="Helical" evidence="1">
    <location>
        <begin position="44"/>
        <end position="62"/>
    </location>
</feature>
<organism evidence="2 3">
    <name type="scientific">Defluviimonas salinarum</name>
    <dbReference type="NCBI Taxonomy" id="2992147"/>
    <lineage>
        <taxon>Bacteria</taxon>
        <taxon>Pseudomonadati</taxon>
        <taxon>Pseudomonadota</taxon>
        <taxon>Alphaproteobacteria</taxon>
        <taxon>Rhodobacterales</taxon>
        <taxon>Paracoccaceae</taxon>
        <taxon>Albidovulum</taxon>
    </lineage>
</organism>
<feature type="transmembrane region" description="Helical" evidence="1">
    <location>
        <begin position="122"/>
        <end position="144"/>
    </location>
</feature>